<dbReference type="CDD" id="cd16917">
    <property type="entry name" value="HATPase_UhpB-NarQ-NarX-like"/>
    <property type="match status" value="1"/>
</dbReference>
<dbReference type="GO" id="GO:0016301">
    <property type="term" value="F:kinase activity"/>
    <property type="evidence" value="ECO:0007669"/>
    <property type="project" value="UniProtKB-KW"/>
</dbReference>
<evidence type="ECO:0000259" key="11">
    <source>
        <dbReference type="Pfam" id="PF07730"/>
    </source>
</evidence>
<dbReference type="SUPFAM" id="SSF55874">
    <property type="entry name" value="ATPase domain of HSP90 chaperone/DNA topoisomerase II/histidine kinase"/>
    <property type="match status" value="1"/>
</dbReference>
<accession>A0ABV1KCZ7</accession>
<feature type="domain" description="Signal transduction histidine kinase subgroup 3 dimerisation and phosphoacceptor" evidence="11">
    <location>
        <begin position="405"/>
        <end position="468"/>
    </location>
</feature>
<keyword evidence="9" id="KW-0472">Membrane</keyword>
<keyword evidence="8" id="KW-0902">Two-component regulatory system</keyword>
<name>A0ABV1KCZ7_9PSEU</name>
<evidence type="ECO:0000259" key="10">
    <source>
        <dbReference type="Pfam" id="PF02518"/>
    </source>
</evidence>
<feature type="transmembrane region" description="Helical" evidence="9">
    <location>
        <begin position="16"/>
        <end position="35"/>
    </location>
</feature>
<feature type="transmembrane region" description="Helical" evidence="9">
    <location>
        <begin position="101"/>
        <end position="121"/>
    </location>
</feature>
<evidence type="ECO:0000256" key="1">
    <source>
        <dbReference type="ARBA" id="ARBA00000085"/>
    </source>
</evidence>
<dbReference type="InterPro" id="IPR011712">
    <property type="entry name" value="Sig_transdc_His_kin_sub3_dim/P"/>
</dbReference>
<dbReference type="Gene3D" id="3.30.565.10">
    <property type="entry name" value="Histidine kinase-like ATPase, C-terminal domain"/>
    <property type="match status" value="1"/>
</dbReference>
<dbReference type="Pfam" id="PF02518">
    <property type="entry name" value="HATPase_c"/>
    <property type="match status" value="1"/>
</dbReference>
<sequence length="591" mass="63109">MDSRAESPLRHHPRGWLIPGAGALGAAVLAGASFAPLLRESVVIGLVNIMVAITFTATGLLLFGERGQRGTGVALVGAAGFYVVSYWWSWPAHWQVGPVALLSYVGGYLWFVLGIYALLRYPGPRLARWWDRTYVALLAGWVVLPKLLLATVSSPAWIGDGFGPAAWWPALAPDADLFRSGAQVADVGLVVVAVLVLVPLTLKVQRSHSVDRIDAVPGMVAAATVMLSGSAYLLARFGPVSAETVDVLRAVIGIAALFTPIAFLTSAMQRRLARAALADLVVQLVDSPEPRAVQDELRRSLPDPTLTVWFWLPERAVFVDVDAHPAEVPPTEGRFPVEVRTGDDAPLAVIVCDPSLRRHPGLVAPAVAACRFALENTRLQADLREQLRELQAAAIRLTHAESTGRRKIERDLHDGAQQTLWAARMSLGEARRQVEAGSVAHAAIRKAQHDLTAATDELRRLAGGISPPILTQSGLRPALEGVIERLDMRIVSSIPDRRFDAAVESTAYFVACEALTNAMKYSAATVVRVDIEVEPDTLAIRVVDDGTGGACPSDGTGLAGIRDRARAIGGSMTVCSPVGGGTRVEVSLPCA</sequence>
<keyword evidence="13" id="KW-1185">Reference proteome</keyword>
<dbReference type="InterPro" id="IPR050482">
    <property type="entry name" value="Sensor_HK_TwoCompSys"/>
</dbReference>
<dbReference type="EC" id="2.7.13.3" evidence="2"/>
<feature type="transmembrane region" description="Helical" evidence="9">
    <location>
        <begin position="41"/>
        <end position="63"/>
    </location>
</feature>
<feature type="transmembrane region" description="Helical" evidence="9">
    <location>
        <begin position="247"/>
        <end position="265"/>
    </location>
</feature>
<dbReference type="RefSeq" id="WP_349299399.1">
    <property type="nucleotide sequence ID" value="NZ_JBEDNQ010000007.1"/>
</dbReference>
<dbReference type="EMBL" id="JBEDNQ010000007">
    <property type="protein sequence ID" value="MEQ3552332.1"/>
    <property type="molecule type" value="Genomic_DNA"/>
</dbReference>
<evidence type="ECO:0000256" key="9">
    <source>
        <dbReference type="SAM" id="Phobius"/>
    </source>
</evidence>
<feature type="transmembrane region" description="Helical" evidence="9">
    <location>
        <begin position="178"/>
        <end position="202"/>
    </location>
</feature>
<dbReference type="Gene3D" id="1.20.5.1930">
    <property type="match status" value="1"/>
</dbReference>
<keyword evidence="9" id="KW-1133">Transmembrane helix</keyword>
<feature type="transmembrane region" description="Helical" evidence="9">
    <location>
        <begin position="133"/>
        <end position="158"/>
    </location>
</feature>
<protein>
    <recommendedName>
        <fullName evidence="2">histidine kinase</fullName>
        <ecNumber evidence="2">2.7.13.3</ecNumber>
    </recommendedName>
</protein>
<comment type="caution">
    <text evidence="12">The sequence shown here is derived from an EMBL/GenBank/DDBJ whole genome shotgun (WGS) entry which is preliminary data.</text>
</comment>
<evidence type="ECO:0000256" key="7">
    <source>
        <dbReference type="ARBA" id="ARBA00022840"/>
    </source>
</evidence>
<keyword evidence="5" id="KW-0547">Nucleotide-binding</keyword>
<evidence type="ECO:0000256" key="4">
    <source>
        <dbReference type="ARBA" id="ARBA00022679"/>
    </source>
</evidence>
<keyword evidence="6 12" id="KW-0418">Kinase</keyword>
<evidence type="ECO:0000256" key="3">
    <source>
        <dbReference type="ARBA" id="ARBA00022553"/>
    </source>
</evidence>
<proteinExistence type="predicted"/>
<feature type="domain" description="Histidine kinase/HSP90-like ATPase" evidence="10">
    <location>
        <begin position="507"/>
        <end position="589"/>
    </location>
</feature>
<organism evidence="12 13">
    <name type="scientific">Pseudonocardia nematodicida</name>
    <dbReference type="NCBI Taxonomy" id="1206997"/>
    <lineage>
        <taxon>Bacteria</taxon>
        <taxon>Bacillati</taxon>
        <taxon>Actinomycetota</taxon>
        <taxon>Actinomycetes</taxon>
        <taxon>Pseudonocardiales</taxon>
        <taxon>Pseudonocardiaceae</taxon>
        <taxon>Pseudonocardia</taxon>
    </lineage>
</organism>
<dbReference type="PANTHER" id="PTHR24421:SF10">
    <property type="entry name" value="NITRATE_NITRITE SENSOR PROTEIN NARQ"/>
    <property type="match status" value="1"/>
</dbReference>
<comment type="catalytic activity">
    <reaction evidence="1">
        <text>ATP + protein L-histidine = ADP + protein N-phospho-L-histidine.</text>
        <dbReference type="EC" id="2.7.13.3"/>
    </reaction>
</comment>
<evidence type="ECO:0000313" key="13">
    <source>
        <dbReference type="Proteomes" id="UP001494902"/>
    </source>
</evidence>
<evidence type="ECO:0000256" key="2">
    <source>
        <dbReference type="ARBA" id="ARBA00012438"/>
    </source>
</evidence>
<keyword evidence="9" id="KW-0812">Transmembrane</keyword>
<evidence type="ECO:0000256" key="8">
    <source>
        <dbReference type="ARBA" id="ARBA00023012"/>
    </source>
</evidence>
<reference evidence="12 13" key="1">
    <citation type="submission" date="2024-03" db="EMBL/GenBank/DDBJ databases">
        <title>Draft genome sequence of Pseudonocardia nematodicida JCM 31783.</title>
        <authorList>
            <person name="Butdee W."/>
            <person name="Duangmal K."/>
        </authorList>
    </citation>
    <scope>NUCLEOTIDE SEQUENCE [LARGE SCALE GENOMIC DNA]</scope>
    <source>
        <strain evidence="12 13">JCM 31783</strain>
    </source>
</reference>
<dbReference type="InterPro" id="IPR036890">
    <property type="entry name" value="HATPase_C_sf"/>
</dbReference>
<gene>
    <name evidence="12" type="ORF">WIS52_17805</name>
</gene>
<feature type="transmembrane region" description="Helical" evidence="9">
    <location>
        <begin position="214"/>
        <end position="235"/>
    </location>
</feature>
<keyword evidence="7" id="KW-0067">ATP-binding</keyword>
<dbReference type="InterPro" id="IPR003594">
    <property type="entry name" value="HATPase_dom"/>
</dbReference>
<evidence type="ECO:0000313" key="12">
    <source>
        <dbReference type="EMBL" id="MEQ3552332.1"/>
    </source>
</evidence>
<feature type="transmembrane region" description="Helical" evidence="9">
    <location>
        <begin position="70"/>
        <end position="89"/>
    </location>
</feature>
<keyword evidence="4" id="KW-0808">Transferase</keyword>
<dbReference type="PANTHER" id="PTHR24421">
    <property type="entry name" value="NITRATE/NITRITE SENSOR PROTEIN NARX-RELATED"/>
    <property type="match status" value="1"/>
</dbReference>
<keyword evidence="3" id="KW-0597">Phosphoprotein</keyword>
<dbReference type="Pfam" id="PF07730">
    <property type="entry name" value="HisKA_3"/>
    <property type="match status" value="1"/>
</dbReference>
<evidence type="ECO:0000256" key="6">
    <source>
        <dbReference type="ARBA" id="ARBA00022777"/>
    </source>
</evidence>
<evidence type="ECO:0000256" key="5">
    <source>
        <dbReference type="ARBA" id="ARBA00022741"/>
    </source>
</evidence>
<dbReference type="Proteomes" id="UP001494902">
    <property type="component" value="Unassembled WGS sequence"/>
</dbReference>